<feature type="domain" description="ORC1/DEAH AAA+ ATPase" evidence="1">
    <location>
        <begin position="70"/>
        <end position="202"/>
    </location>
</feature>
<dbReference type="GO" id="GO:0016887">
    <property type="term" value="F:ATP hydrolysis activity"/>
    <property type="evidence" value="ECO:0007669"/>
    <property type="project" value="InterPro"/>
</dbReference>
<reference evidence="2" key="2">
    <citation type="submission" date="2020-09" db="EMBL/GenBank/DDBJ databases">
        <authorList>
            <person name="Sun Q."/>
            <person name="Ohkuma M."/>
        </authorList>
    </citation>
    <scope>NUCLEOTIDE SEQUENCE</scope>
    <source>
        <strain evidence="2">JCM 3090</strain>
    </source>
</reference>
<keyword evidence="3" id="KW-1185">Reference proteome</keyword>
<dbReference type="SUPFAM" id="SSF52540">
    <property type="entry name" value="P-loop containing nucleoside triphosphate hydrolases"/>
    <property type="match status" value="1"/>
</dbReference>
<accession>A0A8J3AZ39</accession>
<evidence type="ECO:0000313" key="3">
    <source>
        <dbReference type="Proteomes" id="UP000649739"/>
    </source>
</evidence>
<name>A0A8J3AZ39_9ACTN</name>
<dbReference type="Proteomes" id="UP000649739">
    <property type="component" value="Unassembled WGS sequence"/>
</dbReference>
<evidence type="ECO:0000313" key="2">
    <source>
        <dbReference type="EMBL" id="GGJ75170.1"/>
    </source>
</evidence>
<comment type="caution">
    <text evidence="2">The sequence shown here is derived from an EMBL/GenBank/DDBJ whole genome shotgun (WGS) entry which is preliminary data.</text>
</comment>
<dbReference type="EMBL" id="BMQB01000001">
    <property type="protein sequence ID" value="GGJ75170.1"/>
    <property type="molecule type" value="Genomic_DNA"/>
</dbReference>
<dbReference type="InterPro" id="IPR027417">
    <property type="entry name" value="P-loop_NTPase"/>
</dbReference>
<sequence>MVNTPPRTAPQTLTRTALAQLSAPARVEYDDARAVWHANLGPIRTPQLLRLHEGLAEVVEANRQDGDRNKPAALVDAYPGLGKTTAVLDYARDYHRRNVAVGGEVTNDGDTRVPAAYLALTGNTQVKGLNAAICRFYGLPANGTADDLAARAVDAVLTLDTTMIIIDDIHFLDVGRRDARSMANHLKFLANAFPVTFVYIGVGVAARGILREGLSPAEALYAQISRRTTTLPLTPFLAATDADRRQWRRLLLTIEQKLVLADKYPGMVADDLCDYLYARSTGHFASLMTLITRGCRRAITTGAERLTCDLLDQVANDAAAEEARVGLAAAIESGTVTARPGR</sequence>
<protein>
    <recommendedName>
        <fullName evidence="1">ORC1/DEAH AAA+ ATPase domain-containing protein</fullName>
    </recommendedName>
</protein>
<gene>
    <name evidence="2" type="ORF">GCM10010123_01440</name>
</gene>
<reference evidence="2" key="1">
    <citation type="journal article" date="2014" name="Int. J. Syst. Evol. Microbiol.">
        <title>Complete genome sequence of Corynebacterium casei LMG S-19264T (=DSM 44701T), isolated from a smear-ripened cheese.</title>
        <authorList>
            <consortium name="US DOE Joint Genome Institute (JGI-PGF)"/>
            <person name="Walter F."/>
            <person name="Albersmeier A."/>
            <person name="Kalinowski J."/>
            <person name="Ruckert C."/>
        </authorList>
    </citation>
    <scope>NUCLEOTIDE SEQUENCE</scope>
    <source>
        <strain evidence="2">JCM 3090</strain>
    </source>
</reference>
<dbReference type="AlphaFoldDB" id="A0A8J3AZ39"/>
<proteinExistence type="predicted"/>
<organism evidence="2 3">
    <name type="scientific">Pilimelia anulata</name>
    <dbReference type="NCBI Taxonomy" id="53371"/>
    <lineage>
        <taxon>Bacteria</taxon>
        <taxon>Bacillati</taxon>
        <taxon>Actinomycetota</taxon>
        <taxon>Actinomycetes</taxon>
        <taxon>Micromonosporales</taxon>
        <taxon>Micromonosporaceae</taxon>
        <taxon>Pilimelia</taxon>
    </lineage>
</organism>
<dbReference type="InterPro" id="IPR049945">
    <property type="entry name" value="AAA_22"/>
</dbReference>
<dbReference type="Pfam" id="PF13401">
    <property type="entry name" value="AAA_22"/>
    <property type="match status" value="1"/>
</dbReference>
<evidence type="ECO:0000259" key="1">
    <source>
        <dbReference type="Pfam" id="PF13401"/>
    </source>
</evidence>